<evidence type="ECO:0000313" key="6">
    <source>
        <dbReference type="EMBL" id="GGZ87823.1"/>
    </source>
</evidence>
<keyword evidence="5" id="KW-1133">Transmembrane helix</keyword>
<feature type="binding site" evidence="4">
    <location>
        <position position="126"/>
    </location>
    <ligand>
        <name>substrate</name>
    </ligand>
</feature>
<dbReference type="GO" id="GO:0000272">
    <property type="term" value="P:polysaccharide catabolic process"/>
    <property type="evidence" value="ECO:0007669"/>
    <property type="project" value="TreeGrafter"/>
</dbReference>
<dbReference type="EMBL" id="BMWZ01000006">
    <property type="protein sequence ID" value="GGZ87823.1"/>
    <property type="molecule type" value="Genomic_DNA"/>
</dbReference>
<keyword evidence="5" id="KW-0812">Transmembrane</keyword>
<organism evidence="6 7">
    <name type="scientific">Algibacter mikhailovii</name>
    <dbReference type="NCBI Taxonomy" id="425498"/>
    <lineage>
        <taxon>Bacteria</taxon>
        <taxon>Pseudomonadati</taxon>
        <taxon>Bacteroidota</taxon>
        <taxon>Flavobacteriia</taxon>
        <taxon>Flavobacteriales</taxon>
        <taxon>Flavobacteriaceae</taxon>
        <taxon>Algibacter</taxon>
    </lineage>
</organism>
<dbReference type="PANTHER" id="PTHR36845">
    <property type="entry name" value="HYDROLASE, PUTATIVE (AFU_ORTHOLOGUE AFUA_7G05090)-RELATED"/>
    <property type="match status" value="1"/>
</dbReference>
<dbReference type="PANTHER" id="PTHR36845:SF1">
    <property type="entry name" value="HYDROLASE, PUTATIVE (AFU_ORTHOLOGUE AFUA_7G05090)-RELATED"/>
    <property type="match status" value="1"/>
</dbReference>
<dbReference type="Gene3D" id="1.50.10.10">
    <property type="match status" value="1"/>
</dbReference>
<evidence type="ECO:0000313" key="7">
    <source>
        <dbReference type="Proteomes" id="UP000636004"/>
    </source>
</evidence>
<evidence type="ECO:0000256" key="3">
    <source>
        <dbReference type="PIRSR" id="PIRSR610905-1"/>
    </source>
</evidence>
<dbReference type="InterPro" id="IPR008928">
    <property type="entry name" value="6-hairpin_glycosidase_sf"/>
</dbReference>
<comment type="caution">
    <text evidence="6">The sequence shown here is derived from an EMBL/GenBank/DDBJ whole genome shotgun (WGS) entry which is preliminary data.</text>
</comment>
<name>A0A918R6G0_9FLAO</name>
<feature type="binding site" evidence="4">
    <location>
        <position position="263"/>
    </location>
    <ligand>
        <name>substrate</name>
    </ligand>
</feature>
<keyword evidence="7" id="KW-1185">Reference proteome</keyword>
<dbReference type="InterPro" id="IPR052369">
    <property type="entry name" value="UG_Glycosaminoglycan_Hydrolase"/>
</dbReference>
<reference evidence="6" key="1">
    <citation type="journal article" date="2014" name="Int. J. Syst. Evol. Microbiol.">
        <title>Complete genome sequence of Corynebacterium casei LMG S-19264T (=DSM 44701T), isolated from a smear-ripened cheese.</title>
        <authorList>
            <consortium name="US DOE Joint Genome Institute (JGI-PGF)"/>
            <person name="Walter F."/>
            <person name="Albersmeier A."/>
            <person name="Kalinowski J."/>
            <person name="Ruckert C."/>
        </authorList>
    </citation>
    <scope>NUCLEOTIDE SEQUENCE</scope>
    <source>
        <strain evidence="6">KCTC 12710</strain>
    </source>
</reference>
<protein>
    <submittedName>
        <fullName evidence="6">Glucuronyl hydrolase</fullName>
    </submittedName>
</protein>
<keyword evidence="5" id="KW-0472">Membrane</keyword>
<gene>
    <name evidence="6" type="ORF">GCM10007028_27600</name>
</gene>
<feature type="active site" description="Proton donor" evidence="3">
    <location>
        <position position="187"/>
    </location>
</feature>
<feature type="transmembrane region" description="Helical" evidence="5">
    <location>
        <begin position="9"/>
        <end position="27"/>
    </location>
</feature>
<dbReference type="Proteomes" id="UP000636004">
    <property type="component" value="Unassembled WGS sequence"/>
</dbReference>
<sequence>MRNTYIKSVSHFVLVLAFVFGFTFFFACKSKNENKTQDTQINLDELLHARYAKLLHYELDSMAFPRSFSNDDKVIKKVPSKDWCSGFFPGNLWQIYKLTGNEAFKKRAQQWTTFVEKEKFNDRTHDMGFKVFCSFGQGLSVNPNNQDYKDIIVKSAQTLSTRFDENIGSIRSWDHHADIWQFPVIIDNMMNLELLFEATKISGDSLYHNIAVKHANTTMKNHFRTDDSTWHVLDYDTITGQVRARVTHQGFDDNSAWARGQGWAINGYTMAYRYTKDERFLNRAVATANFFINHKNLPKDGIPYWDFDNPDIPNVSRDASAAAIVASGLVELYGYTNNEDYLKYSKKVISTLKSQEYILPKEVDIPFVLDHSFGDWSKRSEMDEPIVYGDYYFLETLLKLKKLD</sequence>
<proteinExistence type="inferred from homology"/>
<dbReference type="GO" id="GO:0052757">
    <property type="term" value="F:chondroitin hydrolase activity"/>
    <property type="evidence" value="ECO:0007669"/>
    <property type="project" value="TreeGrafter"/>
</dbReference>
<dbReference type="SUPFAM" id="SSF48208">
    <property type="entry name" value="Six-hairpin glycosidases"/>
    <property type="match status" value="1"/>
</dbReference>
<evidence type="ECO:0000256" key="4">
    <source>
        <dbReference type="PIRSR" id="PIRSR610905-2"/>
    </source>
</evidence>
<feature type="binding site" evidence="4">
    <location>
        <position position="259"/>
    </location>
    <ligand>
        <name>substrate</name>
    </ligand>
</feature>
<feature type="binding site" evidence="4">
    <location>
        <position position="247"/>
    </location>
    <ligand>
        <name>substrate</name>
    </ligand>
</feature>
<feature type="active site" description="Nucleophile" evidence="3">
    <location>
        <position position="126"/>
    </location>
</feature>
<dbReference type="RefSeq" id="WP_189361673.1">
    <property type="nucleotide sequence ID" value="NZ_BMWZ01000006.1"/>
</dbReference>
<evidence type="ECO:0000256" key="1">
    <source>
        <dbReference type="ARBA" id="ARBA00022801"/>
    </source>
</evidence>
<dbReference type="PROSITE" id="PS51257">
    <property type="entry name" value="PROKAR_LIPOPROTEIN"/>
    <property type="match status" value="1"/>
</dbReference>
<accession>A0A918R6G0</accession>
<comment type="similarity">
    <text evidence="2">Belongs to the glycosyl hydrolase 88 family.</text>
</comment>
<feature type="binding site" evidence="4">
    <location>
        <position position="187"/>
    </location>
    <ligand>
        <name>substrate</name>
    </ligand>
</feature>
<evidence type="ECO:0000256" key="2">
    <source>
        <dbReference type="ARBA" id="ARBA00038358"/>
    </source>
</evidence>
<dbReference type="Pfam" id="PF07470">
    <property type="entry name" value="Glyco_hydro_88"/>
    <property type="match status" value="1"/>
</dbReference>
<dbReference type="InterPro" id="IPR010905">
    <property type="entry name" value="Glyco_hydro_88"/>
</dbReference>
<reference evidence="6" key="2">
    <citation type="submission" date="2020-09" db="EMBL/GenBank/DDBJ databases">
        <authorList>
            <person name="Sun Q."/>
            <person name="Kim S."/>
        </authorList>
    </citation>
    <scope>NUCLEOTIDE SEQUENCE</scope>
    <source>
        <strain evidence="6">KCTC 12710</strain>
    </source>
</reference>
<dbReference type="InterPro" id="IPR012341">
    <property type="entry name" value="6hp_glycosidase-like_sf"/>
</dbReference>
<keyword evidence="1 6" id="KW-0378">Hydrolase</keyword>
<dbReference type="AlphaFoldDB" id="A0A918R6G0"/>
<evidence type="ECO:0000256" key="5">
    <source>
        <dbReference type="SAM" id="Phobius"/>
    </source>
</evidence>